<accession>A0A927HH35</accession>
<evidence type="ECO:0000256" key="1">
    <source>
        <dbReference type="ARBA" id="ARBA00022670"/>
    </source>
</evidence>
<dbReference type="PANTHER" id="PTHR43270:SF12">
    <property type="entry name" value="SUCCINYL-DIAMINOPIMELATE DESUCCINYLASE"/>
    <property type="match status" value="1"/>
</dbReference>
<evidence type="ECO:0000256" key="3">
    <source>
        <dbReference type="ARBA" id="ARBA00022801"/>
    </source>
</evidence>
<dbReference type="EMBL" id="JACTAG010000004">
    <property type="protein sequence ID" value="MBD3666128.1"/>
    <property type="molecule type" value="Genomic_DNA"/>
</dbReference>
<dbReference type="RefSeq" id="WP_191077161.1">
    <property type="nucleotide sequence ID" value="NZ_JACTAG010000004.1"/>
</dbReference>
<dbReference type="GO" id="GO:0006508">
    <property type="term" value="P:proteolysis"/>
    <property type="evidence" value="ECO:0007669"/>
    <property type="project" value="UniProtKB-KW"/>
</dbReference>
<dbReference type="InterPro" id="IPR051458">
    <property type="entry name" value="Cyt/Met_Dipeptidase"/>
</dbReference>
<evidence type="ECO:0000259" key="4">
    <source>
        <dbReference type="Pfam" id="PF07687"/>
    </source>
</evidence>
<dbReference type="Pfam" id="PF01546">
    <property type="entry name" value="Peptidase_M20"/>
    <property type="match status" value="1"/>
</dbReference>
<organism evidence="5 6">
    <name type="scientific">Sulfitobacter aestuariivivens</name>
    <dbReference type="NCBI Taxonomy" id="2766981"/>
    <lineage>
        <taxon>Bacteria</taxon>
        <taxon>Pseudomonadati</taxon>
        <taxon>Pseudomonadota</taxon>
        <taxon>Alphaproteobacteria</taxon>
        <taxon>Rhodobacterales</taxon>
        <taxon>Roseobacteraceae</taxon>
        <taxon>Sulfitobacter</taxon>
    </lineage>
</organism>
<keyword evidence="3" id="KW-0378">Hydrolase</keyword>
<evidence type="ECO:0000313" key="5">
    <source>
        <dbReference type="EMBL" id="MBD3666128.1"/>
    </source>
</evidence>
<proteinExistence type="predicted"/>
<dbReference type="PANTHER" id="PTHR43270">
    <property type="entry name" value="BETA-ALA-HIS DIPEPTIDASE"/>
    <property type="match status" value="1"/>
</dbReference>
<keyword evidence="1" id="KW-0645">Protease</keyword>
<dbReference type="SUPFAM" id="SSF53187">
    <property type="entry name" value="Zn-dependent exopeptidases"/>
    <property type="match status" value="1"/>
</dbReference>
<dbReference type="GO" id="GO:0046872">
    <property type="term" value="F:metal ion binding"/>
    <property type="evidence" value="ECO:0007669"/>
    <property type="project" value="UniProtKB-KW"/>
</dbReference>
<dbReference type="GO" id="GO:0008233">
    <property type="term" value="F:peptidase activity"/>
    <property type="evidence" value="ECO:0007669"/>
    <property type="project" value="UniProtKB-KW"/>
</dbReference>
<dbReference type="Gene3D" id="3.40.630.10">
    <property type="entry name" value="Zn peptidases"/>
    <property type="match status" value="1"/>
</dbReference>
<feature type="domain" description="Peptidase M20 dimerisation" evidence="4">
    <location>
        <begin position="205"/>
        <end position="349"/>
    </location>
</feature>
<comment type="caution">
    <text evidence="5">The sequence shown here is derived from an EMBL/GenBank/DDBJ whole genome shotgun (WGS) entry which is preliminary data.</text>
</comment>
<dbReference type="InterPro" id="IPR002933">
    <property type="entry name" value="Peptidase_M20"/>
</dbReference>
<reference evidence="5" key="1">
    <citation type="submission" date="2020-08" db="EMBL/GenBank/DDBJ databases">
        <title>Sulfitobacter aestuariivivens sp. nov., isolated from a tidal flat.</title>
        <authorList>
            <person name="Park S."/>
            <person name="Yoon J.-H."/>
        </authorList>
    </citation>
    <scope>NUCLEOTIDE SEQUENCE</scope>
    <source>
        <strain evidence="5">TSTF-M16</strain>
    </source>
</reference>
<evidence type="ECO:0000313" key="6">
    <source>
        <dbReference type="Proteomes" id="UP000635142"/>
    </source>
</evidence>
<dbReference type="Proteomes" id="UP000635142">
    <property type="component" value="Unassembled WGS sequence"/>
</dbReference>
<keyword evidence="6" id="KW-1185">Reference proteome</keyword>
<dbReference type="AlphaFoldDB" id="A0A927HH35"/>
<gene>
    <name evidence="5" type="ORF">H9Q16_19485</name>
</gene>
<evidence type="ECO:0000256" key="2">
    <source>
        <dbReference type="ARBA" id="ARBA00022723"/>
    </source>
</evidence>
<keyword evidence="2" id="KW-0479">Metal-binding</keyword>
<name>A0A927HH35_9RHOB</name>
<dbReference type="InterPro" id="IPR011650">
    <property type="entry name" value="Peptidase_M20_dimer"/>
</dbReference>
<protein>
    <submittedName>
        <fullName evidence="5">M20 family metallopeptidase</fullName>
    </submittedName>
</protein>
<dbReference type="Pfam" id="PF07687">
    <property type="entry name" value="M20_dimer"/>
    <property type="match status" value="1"/>
</dbReference>
<dbReference type="Gene3D" id="3.30.70.360">
    <property type="match status" value="1"/>
</dbReference>
<dbReference type="NCBIfam" id="NF005478">
    <property type="entry name" value="PRK07079.1"/>
    <property type="match status" value="1"/>
</dbReference>
<sequence length="456" mass="49175">MPQSSGTRAQAVSTARDFLISGRFQKDLADLVSYPTESQRDDRGSEMRDYLEAGLIPRLGRIGFDCSVLSTEAGAPVLVARRIEADDMPTILSYGHGDVVHGQAADWGGGRDPFVLKAEGDHLYGRGTADNKGQHLINLLALEAVLATRGQLGFNSTFLIEMGEERGSPGLEAFCERYRDLLRADVLVASDGPRLRKDRPTVFLGARGALNFDLVVRLRERGRHSGNFGGVLADPAMILAHALASIADRRGTLQVPGWQPQSLTQDVREVLAHLPPPDSDDGWGDPSLTAAERLYGGNSFAVLAMRAGDPDAPQNAIAGHARATCQLRFVVGTEPANILADLRAHLDQAGFDRVEITAEDDVFFPATRGDLSGGWLKRVLASVEATTGQPPDLLPNLAGSLPNHVFTDLLGLQTIWLPHSYNGCNQHAPDEHVLKPVCEDALGIMAGVFWDMGEVN</sequence>